<keyword evidence="2" id="KW-0472">Membrane</keyword>
<keyword evidence="4" id="KW-1185">Reference proteome</keyword>
<dbReference type="InParanoid" id="A0A165LIU6"/>
<keyword evidence="2" id="KW-1133">Transmembrane helix</keyword>
<feature type="transmembrane region" description="Helical" evidence="2">
    <location>
        <begin position="181"/>
        <end position="203"/>
    </location>
</feature>
<accession>A0A165LIU6</accession>
<dbReference type="AlphaFoldDB" id="A0A165LIU6"/>
<feature type="compositionally biased region" description="Low complexity" evidence="1">
    <location>
        <begin position="114"/>
        <end position="147"/>
    </location>
</feature>
<organism evidence="3 4">
    <name type="scientific">Exidia glandulosa HHB12029</name>
    <dbReference type="NCBI Taxonomy" id="1314781"/>
    <lineage>
        <taxon>Eukaryota</taxon>
        <taxon>Fungi</taxon>
        <taxon>Dikarya</taxon>
        <taxon>Basidiomycota</taxon>
        <taxon>Agaricomycotina</taxon>
        <taxon>Agaricomycetes</taxon>
        <taxon>Auriculariales</taxon>
        <taxon>Exidiaceae</taxon>
        <taxon>Exidia</taxon>
    </lineage>
</organism>
<evidence type="ECO:0000313" key="4">
    <source>
        <dbReference type="Proteomes" id="UP000077266"/>
    </source>
</evidence>
<dbReference type="EMBL" id="KV425924">
    <property type="protein sequence ID" value="KZV97902.1"/>
    <property type="molecule type" value="Genomic_DNA"/>
</dbReference>
<dbReference type="CDD" id="cd12087">
    <property type="entry name" value="TM_EGFR-like"/>
    <property type="match status" value="1"/>
</dbReference>
<feature type="compositionally biased region" description="Low complexity" evidence="1">
    <location>
        <begin position="160"/>
        <end position="172"/>
    </location>
</feature>
<feature type="region of interest" description="Disordered" evidence="1">
    <location>
        <begin position="94"/>
        <end position="179"/>
    </location>
</feature>
<evidence type="ECO:0000313" key="3">
    <source>
        <dbReference type="EMBL" id="KZV97902.1"/>
    </source>
</evidence>
<gene>
    <name evidence="3" type="ORF">EXIGLDRAFT_832521</name>
</gene>
<keyword evidence="2" id="KW-0812">Transmembrane</keyword>
<name>A0A165LIU6_EXIGL</name>
<evidence type="ECO:0000256" key="2">
    <source>
        <dbReference type="SAM" id="Phobius"/>
    </source>
</evidence>
<proteinExistence type="predicted"/>
<dbReference type="OrthoDB" id="3362246at2759"/>
<evidence type="ECO:0000256" key="1">
    <source>
        <dbReference type="SAM" id="MobiDB-lite"/>
    </source>
</evidence>
<dbReference type="Proteomes" id="UP000077266">
    <property type="component" value="Unassembled WGS sequence"/>
</dbReference>
<sequence>MTTVGSPAQQLILHQPGPLVECQTSQFSWEGNVGDTGILIYPGTLTEGGPLEFLPIVPAALTTTTWLVDQCGGFDCTFLLHDISTGASSAVHVSVAPNPDGDTSCDGKDPQFDPRGSSPPSGSASTTTPSGTGQPTSSPSTTSDQSPVGPPSASRTGLIPSTDTSPTQPSSPVSKHPHASAVGPIVGAVCALLIVAGIGALLYMRRRKHIRTQDFVKTTSGEVEAFAREPAPGPVAKRPLVIMSAEDPEPPLSAQQPLASLREENAVLGEENAVLRAVIARMQTSLPAPGDSETLPSYDSHSVH</sequence>
<protein>
    <submittedName>
        <fullName evidence="3">Uncharacterized protein</fullName>
    </submittedName>
</protein>
<reference evidence="3 4" key="1">
    <citation type="journal article" date="2016" name="Mol. Biol. Evol.">
        <title>Comparative Genomics of Early-Diverging Mushroom-Forming Fungi Provides Insights into the Origins of Lignocellulose Decay Capabilities.</title>
        <authorList>
            <person name="Nagy L.G."/>
            <person name="Riley R."/>
            <person name="Tritt A."/>
            <person name="Adam C."/>
            <person name="Daum C."/>
            <person name="Floudas D."/>
            <person name="Sun H."/>
            <person name="Yadav J.S."/>
            <person name="Pangilinan J."/>
            <person name="Larsson K.H."/>
            <person name="Matsuura K."/>
            <person name="Barry K."/>
            <person name="Labutti K."/>
            <person name="Kuo R."/>
            <person name="Ohm R.A."/>
            <person name="Bhattacharya S.S."/>
            <person name="Shirouzu T."/>
            <person name="Yoshinaga Y."/>
            <person name="Martin F.M."/>
            <person name="Grigoriev I.V."/>
            <person name="Hibbett D.S."/>
        </authorList>
    </citation>
    <scope>NUCLEOTIDE SEQUENCE [LARGE SCALE GENOMIC DNA]</scope>
    <source>
        <strain evidence="3 4">HHB12029</strain>
    </source>
</reference>